<sequence length="160" mass="18027">MQLLHTDKLPAGHKLIAKLDYLLFEDETLYIVVSDTDFYLIKKIPAMFPEDADEPGLDVIQTGFPRAAAAWMIDAIENKLWKSAAEGGLPSGSYHLKEDVAGETLKIRRTMHVGAEQEKGFVLLNFSRPHLKFTEQNFQEIDVSDRLLREGGLLDVLKSL</sequence>
<accession>A0A972FVP1</accession>
<dbReference type="AlphaFoldDB" id="A0A972FVP1"/>
<gene>
    <name evidence="1" type="ORF">HC757_02815</name>
</gene>
<proteinExistence type="predicted"/>
<organism evidence="1 2">
    <name type="scientific">Shewanella salipaludis</name>
    <dbReference type="NCBI Taxonomy" id="2723052"/>
    <lineage>
        <taxon>Bacteria</taxon>
        <taxon>Pseudomonadati</taxon>
        <taxon>Pseudomonadota</taxon>
        <taxon>Gammaproteobacteria</taxon>
        <taxon>Alteromonadales</taxon>
        <taxon>Shewanellaceae</taxon>
        <taxon>Shewanella</taxon>
    </lineage>
</organism>
<dbReference type="EMBL" id="JAAXYH010000001">
    <property type="protein sequence ID" value="NMH64108.1"/>
    <property type="molecule type" value="Genomic_DNA"/>
</dbReference>
<name>A0A972FVP1_9GAMM</name>
<protein>
    <submittedName>
        <fullName evidence="1">Uncharacterized protein</fullName>
    </submittedName>
</protein>
<reference evidence="1" key="1">
    <citation type="submission" date="2020-04" db="EMBL/GenBank/DDBJ databases">
        <title>Description of Shewanella salipaludis sp. nov., isolated from a salt marsh.</title>
        <authorList>
            <person name="Park S."/>
            <person name="Yoon J.-H."/>
        </authorList>
    </citation>
    <scope>NUCLEOTIDE SEQUENCE</scope>
    <source>
        <strain evidence="1">SHSM-M6</strain>
    </source>
</reference>
<evidence type="ECO:0000313" key="1">
    <source>
        <dbReference type="EMBL" id="NMH64108.1"/>
    </source>
</evidence>
<dbReference type="RefSeq" id="WP_169562769.1">
    <property type="nucleotide sequence ID" value="NZ_JAAXYH010000001.1"/>
</dbReference>
<comment type="caution">
    <text evidence="1">The sequence shown here is derived from an EMBL/GenBank/DDBJ whole genome shotgun (WGS) entry which is preliminary data.</text>
</comment>
<evidence type="ECO:0000313" key="2">
    <source>
        <dbReference type="Proteomes" id="UP000737113"/>
    </source>
</evidence>
<keyword evidence="2" id="KW-1185">Reference proteome</keyword>
<dbReference type="Proteomes" id="UP000737113">
    <property type="component" value="Unassembled WGS sequence"/>
</dbReference>